<dbReference type="GO" id="GO:0005102">
    <property type="term" value="F:signaling receptor binding"/>
    <property type="evidence" value="ECO:0007669"/>
    <property type="project" value="TreeGrafter"/>
</dbReference>
<protein>
    <submittedName>
        <fullName evidence="11">von Willebrand factor D and EGF domain-containing protein-like</fullName>
    </submittedName>
</protein>
<feature type="non-terminal residue" evidence="11">
    <location>
        <position position="1379"/>
    </location>
</feature>
<dbReference type="Pfam" id="PF00008">
    <property type="entry name" value="EGF"/>
    <property type="match status" value="1"/>
</dbReference>
<dbReference type="PROSITE" id="PS50853">
    <property type="entry name" value="FN3"/>
    <property type="match status" value="2"/>
</dbReference>
<dbReference type="PROSITE" id="PS01186">
    <property type="entry name" value="EGF_2"/>
    <property type="match status" value="1"/>
</dbReference>
<comment type="similarity">
    <text evidence="1">Belongs to the EGF domain peptide family.</text>
</comment>
<evidence type="ECO:0000256" key="6">
    <source>
        <dbReference type="SAM" id="SignalP"/>
    </source>
</evidence>
<dbReference type="InterPro" id="IPR057774">
    <property type="entry name" value="D8C_UMOD/GP2/OIT3-like"/>
</dbReference>
<keyword evidence="4" id="KW-0325">Glycoprotein</keyword>
<keyword evidence="10" id="KW-1185">Reference proteome</keyword>
<feature type="domain" description="Fibronectin type-III" evidence="8">
    <location>
        <begin position="1213"/>
        <end position="1318"/>
    </location>
</feature>
<keyword evidence="2 6" id="KW-0732">Signal</keyword>
<dbReference type="PROSITE" id="PS00022">
    <property type="entry name" value="EGF_1"/>
    <property type="match status" value="1"/>
</dbReference>
<dbReference type="Pfam" id="PF23283">
    <property type="entry name" value="D8C_UMOD"/>
    <property type="match status" value="1"/>
</dbReference>
<keyword evidence="3 5" id="KW-1015">Disulfide bond</keyword>
<dbReference type="FunCoup" id="A0A6P8IV94">
    <property type="interactions" value="158"/>
</dbReference>
<dbReference type="Proteomes" id="UP000515163">
    <property type="component" value="Unplaced"/>
</dbReference>
<evidence type="ECO:0000259" key="9">
    <source>
        <dbReference type="PROSITE" id="PS51233"/>
    </source>
</evidence>
<dbReference type="InParanoid" id="A0A6P8IV94"/>
<dbReference type="InterPro" id="IPR013783">
    <property type="entry name" value="Ig-like_fold"/>
</dbReference>
<dbReference type="PANTHER" id="PTHR14949">
    <property type="entry name" value="EGF-LIKE-DOMAIN, MULTIPLE 7, 8"/>
    <property type="match status" value="1"/>
</dbReference>
<dbReference type="GO" id="GO:0005576">
    <property type="term" value="C:extracellular region"/>
    <property type="evidence" value="ECO:0007669"/>
    <property type="project" value="TreeGrafter"/>
</dbReference>
<dbReference type="RefSeq" id="XP_031570892.1">
    <property type="nucleotide sequence ID" value="XM_031715032.1"/>
</dbReference>
<feature type="domain" description="VWFD" evidence="9">
    <location>
        <begin position="407"/>
        <end position="593"/>
    </location>
</feature>
<evidence type="ECO:0000313" key="10">
    <source>
        <dbReference type="Proteomes" id="UP000515163"/>
    </source>
</evidence>
<reference evidence="11" key="1">
    <citation type="submission" date="2025-08" db="UniProtKB">
        <authorList>
            <consortium name="RefSeq"/>
        </authorList>
    </citation>
    <scope>IDENTIFICATION</scope>
</reference>
<name>A0A6P8IV94_ACTTE</name>
<accession>A0A6P8IV94</accession>
<comment type="caution">
    <text evidence="5">Lacks conserved residue(s) required for the propagation of feature annotation.</text>
</comment>
<feature type="chain" id="PRO_5027775406" evidence="6">
    <location>
        <begin position="25"/>
        <end position="1379"/>
    </location>
</feature>
<dbReference type="InterPro" id="IPR001846">
    <property type="entry name" value="VWF_type-D"/>
</dbReference>
<feature type="signal peptide" evidence="6">
    <location>
        <begin position="1"/>
        <end position="24"/>
    </location>
</feature>
<dbReference type="InterPro" id="IPR003961">
    <property type="entry name" value="FN3_dom"/>
</dbReference>
<feature type="domain" description="Fibronectin type-III" evidence="8">
    <location>
        <begin position="1122"/>
        <end position="1209"/>
    </location>
</feature>
<evidence type="ECO:0000313" key="11">
    <source>
        <dbReference type="RefSeq" id="XP_031570892.1"/>
    </source>
</evidence>
<dbReference type="SUPFAM" id="SSF49265">
    <property type="entry name" value="Fibronectin type III"/>
    <property type="match status" value="1"/>
</dbReference>
<dbReference type="Pfam" id="PF00094">
    <property type="entry name" value="VWD"/>
    <property type="match status" value="1"/>
</dbReference>
<dbReference type="InterPro" id="IPR000742">
    <property type="entry name" value="EGF"/>
</dbReference>
<keyword evidence="5" id="KW-0245">EGF-like domain</keyword>
<sequence>MMDAYLNLTLLLVSVFLMATGIDCSDPCGKAREIHNPFRSASYKLKKGEKALCDRKLSEGWYKFKDGLQIPISKPAPLHCGTFAPIWMRGSLPTTIGNTVKAEACVNLFNIRKGCSTTLPLSVRLCEGNVYVYHLTPPRGCAMAYCAGDRKPCPRGKEGTPPNCKISNINVFPESLVPLPTITYGGSSVLQMVCSFKFPAWNNVSYLVEWYANSFTSPVLLDSWCERDDDNCTQRQSSIKVGKDGHFAVGDTVSCRLKMKYSTSSMNEWTEFGKDSKQYYVGIEVSPRHIFVKECKGDRNATVTLRPTVPFLPARFGLDSVTVSILIPEKYKAQKQQAAVDKCSVDLTTQDMTKGQSIAISGICDNLNEDRQSYLFHFRPATSNPFWNSVAYRMPSLKVSVDNINTNSCRSTSDPYLHTFAGRRFSYNEAGDFLMYKNSALKVEVHVRSWTCHKSGATCVCGVAIREGKDVIELSICNQVLNNENKEPTKLFVRKKSPGRLANGIQVNENLKGQSLEHEVILSSGTRVKVYRYVITLDVYVFAPNTDGVSTDGLCGKINGIRSDIFKYGRNGQSYTNQEDFSHSWLLKPEESYLEKNLPIDEKEPEQERFCFCSITDDKFTSNTCKTSANHFNDIEEGGREVQLNIDPTMFELKRRSVDSHWYSDDIINQEYRSFFVADHDVQKALNRIRSKRSTSYTRWPERRAKRYCTKLIEGSEAAKTCRKLDSESVESAIGQCINDLVLSGNEDFAILAFDTMKVVCEETALTNLSLYTQNSDGELIFSKEIVQDLCPTNCSGRGECKNRTCICDEGYTARDCSIDVNAVPELLGIYNGGLCDIRERPCKKTDLLGQKFIDSNNLTCHVKEFKVYSGSWSPRGIPITTHGKMMDIFGVKCNLPDPPTRLGDYDHEGTPAGGLMISVSNDGFNASAQQLRHVTYDSKCMNCTNSSICERKPNSCLIRGHCFAANEPNPRDWCQQCLPKDDQNSWTRRKNNQAPNFATKTAVLAVQGEDLVIQLKATDPDNRPVTFSLLSSTATGHTLSTAGLLRWKVTSNEKFTFKVTDECGAFDTTDMLVRIVQCPCLNDGQCVPHPYHPRGSGLYQCKCVNGFSGDRCQRCPGLVCPPRNLSVMKLSSTEVEVKWLEPQDKSVEYYLLGYGPLEQNPSIRSLSKNITSWILTNLRKFTDYRIAVSVVNENRTMTVEIIVKTDEDVPDASPNITNITPVSCDTINITWSPISKTLRNGIIRGYRIYYKAGLANGSWAKWQSLTVRTGNVSSVNVTKAVVSRLKPTTMYCFKMTAFTSKGEFPLLKVSNCWLAKINRAPQFSLKPMIYNALQGEDLVIQLKATDPDNRPITYSLLSSTAIGHTFSPAGLLRWKVTS</sequence>
<dbReference type="FunFam" id="2.10.25.10:FF:000001">
    <property type="entry name" value="Tenascin C"/>
    <property type="match status" value="1"/>
</dbReference>
<dbReference type="GO" id="GO:0009986">
    <property type="term" value="C:cell surface"/>
    <property type="evidence" value="ECO:0007669"/>
    <property type="project" value="TreeGrafter"/>
</dbReference>
<evidence type="ECO:0000256" key="2">
    <source>
        <dbReference type="ARBA" id="ARBA00022729"/>
    </source>
</evidence>
<dbReference type="InterPro" id="IPR050969">
    <property type="entry name" value="Dev_Signal_Modulators"/>
</dbReference>
<gene>
    <name evidence="11" type="primary">LOC116305175</name>
</gene>
<dbReference type="Gene3D" id="2.10.25.10">
    <property type="entry name" value="Laminin"/>
    <property type="match status" value="2"/>
</dbReference>
<dbReference type="PANTHER" id="PTHR14949:SF54">
    <property type="entry name" value="VWFD DOMAIN-CONTAINING PROTEIN"/>
    <property type="match status" value="1"/>
</dbReference>
<dbReference type="PROSITE" id="PS50026">
    <property type="entry name" value="EGF_3"/>
    <property type="match status" value="1"/>
</dbReference>
<organism evidence="10 11">
    <name type="scientific">Actinia tenebrosa</name>
    <name type="common">Australian red waratah sea anemone</name>
    <dbReference type="NCBI Taxonomy" id="6105"/>
    <lineage>
        <taxon>Eukaryota</taxon>
        <taxon>Metazoa</taxon>
        <taxon>Cnidaria</taxon>
        <taxon>Anthozoa</taxon>
        <taxon>Hexacorallia</taxon>
        <taxon>Actiniaria</taxon>
        <taxon>Actiniidae</taxon>
        <taxon>Actinia</taxon>
    </lineage>
</organism>
<evidence type="ECO:0000256" key="1">
    <source>
        <dbReference type="ARBA" id="ARBA00006373"/>
    </source>
</evidence>
<proteinExistence type="inferred from homology"/>
<dbReference type="GeneID" id="116305175"/>
<evidence type="ECO:0000259" key="8">
    <source>
        <dbReference type="PROSITE" id="PS50853"/>
    </source>
</evidence>
<evidence type="ECO:0000256" key="3">
    <source>
        <dbReference type="ARBA" id="ARBA00023157"/>
    </source>
</evidence>
<dbReference type="InterPro" id="IPR058727">
    <property type="entry name" value="Helical_Vwde"/>
</dbReference>
<dbReference type="CDD" id="cd00054">
    <property type="entry name" value="EGF_CA"/>
    <property type="match status" value="1"/>
</dbReference>
<feature type="domain" description="EGF-like" evidence="7">
    <location>
        <begin position="1075"/>
        <end position="1114"/>
    </location>
</feature>
<dbReference type="InterPro" id="IPR036116">
    <property type="entry name" value="FN3_sf"/>
</dbReference>
<dbReference type="Pfam" id="PF26129">
    <property type="entry name" value="Vwde"/>
    <property type="match status" value="1"/>
</dbReference>
<dbReference type="Gene3D" id="2.60.40.10">
    <property type="entry name" value="Immunoglobulins"/>
    <property type="match status" value="3"/>
</dbReference>
<dbReference type="KEGG" id="aten:116305175"/>
<feature type="disulfide bond" evidence="5">
    <location>
        <begin position="1104"/>
        <end position="1113"/>
    </location>
</feature>
<dbReference type="PROSITE" id="PS51233">
    <property type="entry name" value="VWFD"/>
    <property type="match status" value="1"/>
</dbReference>
<dbReference type="OrthoDB" id="6049036at2759"/>
<dbReference type="SMART" id="SM00060">
    <property type="entry name" value="FN3"/>
    <property type="match status" value="2"/>
</dbReference>
<evidence type="ECO:0000256" key="4">
    <source>
        <dbReference type="ARBA" id="ARBA00023180"/>
    </source>
</evidence>
<evidence type="ECO:0000256" key="5">
    <source>
        <dbReference type="PROSITE-ProRule" id="PRU00076"/>
    </source>
</evidence>
<evidence type="ECO:0000259" key="7">
    <source>
        <dbReference type="PROSITE" id="PS50026"/>
    </source>
</evidence>
<dbReference type="FunFam" id="2.10.25.10:FF:000499">
    <property type="entry name" value="Predicted protein"/>
    <property type="match status" value="1"/>
</dbReference>
<dbReference type="CDD" id="cd00063">
    <property type="entry name" value="FN3"/>
    <property type="match status" value="2"/>
</dbReference>
<dbReference type="SMART" id="SM00181">
    <property type="entry name" value="EGF"/>
    <property type="match status" value="2"/>
</dbReference>
<dbReference type="Pfam" id="PF00041">
    <property type="entry name" value="fn3"/>
    <property type="match status" value="2"/>
</dbReference>